<name>A0A1L3FNQ3_BRAJP</name>
<evidence type="ECO:0000313" key="2">
    <source>
        <dbReference type="Proteomes" id="UP000181962"/>
    </source>
</evidence>
<evidence type="ECO:0000313" key="1">
    <source>
        <dbReference type="EMBL" id="APG14910.1"/>
    </source>
</evidence>
<dbReference type="Proteomes" id="UP000181962">
    <property type="component" value="Chromosome"/>
</dbReference>
<reference evidence="1 2" key="1">
    <citation type="submission" date="2016-11" db="EMBL/GenBank/DDBJ databases">
        <title>Complete Genome Sequence of Bradyrhizobium sp. strain J5, an isolated from soybean nodule in Hokkaido.</title>
        <authorList>
            <person name="Kanehara K."/>
        </authorList>
    </citation>
    <scope>NUCLEOTIDE SEQUENCE [LARGE SCALE GENOMIC DNA]</scope>
    <source>
        <strain evidence="1 2">J5</strain>
    </source>
</reference>
<sequence>MFARERGMLDLCHGVYAALISDGADSHMQILLSGAIRHWTRARAFRTVYGGQKRIELGRAVRWRRSGGFLGKNNNLALAQE</sequence>
<accession>A0A1L3FNQ3</accession>
<dbReference type="EMBL" id="CP017637">
    <property type="protein sequence ID" value="APG14910.1"/>
    <property type="molecule type" value="Genomic_DNA"/>
</dbReference>
<proteinExistence type="predicted"/>
<organism evidence="1 2">
    <name type="scientific">Bradyrhizobium japonicum</name>
    <dbReference type="NCBI Taxonomy" id="375"/>
    <lineage>
        <taxon>Bacteria</taxon>
        <taxon>Pseudomonadati</taxon>
        <taxon>Pseudomonadota</taxon>
        <taxon>Alphaproteobacteria</taxon>
        <taxon>Hyphomicrobiales</taxon>
        <taxon>Nitrobacteraceae</taxon>
        <taxon>Bradyrhizobium</taxon>
    </lineage>
</organism>
<dbReference type="AlphaFoldDB" id="A0A1L3FNQ3"/>
<protein>
    <submittedName>
        <fullName evidence="1">Uncharacterized protein</fullName>
    </submittedName>
</protein>
<gene>
    <name evidence="1" type="ORF">BKD09_41940</name>
</gene>